<evidence type="ECO:0000256" key="2">
    <source>
        <dbReference type="ARBA" id="ARBA00022857"/>
    </source>
</evidence>
<evidence type="ECO:0000259" key="3">
    <source>
        <dbReference type="Pfam" id="PF05368"/>
    </source>
</evidence>
<evidence type="ECO:0000256" key="1">
    <source>
        <dbReference type="ARBA" id="ARBA00006328"/>
    </source>
</evidence>
<organism evidence="4 5">
    <name type="scientific">Apiospora marii</name>
    <dbReference type="NCBI Taxonomy" id="335849"/>
    <lineage>
        <taxon>Eukaryota</taxon>
        <taxon>Fungi</taxon>
        <taxon>Dikarya</taxon>
        <taxon>Ascomycota</taxon>
        <taxon>Pezizomycotina</taxon>
        <taxon>Sordariomycetes</taxon>
        <taxon>Xylariomycetidae</taxon>
        <taxon>Amphisphaeriales</taxon>
        <taxon>Apiosporaceae</taxon>
        <taxon>Apiospora</taxon>
    </lineage>
</organism>
<evidence type="ECO:0000313" key="5">
    <source>
        <dbReference type="Proteomes" id="UP001396898"/>
    </source>
</evidence>
<name>A0ABR1S954_9PEZI</name>
<reference evidence="4 5" key="1">
    <citation type="submission" date="2023-01" db="EMBL/GenBank/DDBJ databases">
        <title>Analysis of 21 Apiospora genomes using comparative genomics revels a genus with tremendous synthesis potential of carbohydrate active enzymes and secondary metabolites.</title>
        <authorList>
            <person name="Sorensen T."/>
        </authorList>
    </citation>
    <scope>NUCLEOTIDE SEQUENCE [LARGE SCALE GENOMIC DNA]</scope>
    <source>
        <strain evidence="4 5">CBS 20057</strain>
    </source>
</reference>
<comment type="caution">
    <text evidence="4">The sequence shown here is derived from an EMBL/GenBank/DDBJ whole genome shotgun (WGS) entry which is preliminary data.</text>
</comment>
<keyword evidence="5" id="KW-1185">Reference proteome</keyword>
<dbReference type="SUPFAM" id="SSF51735">
    <property type="entry name" value="NAD(P)-binding Rossmann-fold domains"/>
    <property type="match status" value="1"/>
</dbReference>
<dbReference type="InterPro" id="IPR036291">
    <property type="entry name" value="NAD(P)-bd_dom_sf"/>
</dbReference>
<keyword evidence="2" id="KW-0521">NADP</keyword>
<accession>A0ABR1S954</accession>
<proteinExistence type="inferred from homology"/>
<comment type="similarity">
    <text evidence="1">Belongs to the NmrA-type oxidoreductase family.</text>
</comment>
<protein>
    <recommendedName>
        <fullName evidence="3">NmrA-like domain-containing protein</fullName>
    </recommendedName>
</protein>
<evidence type="ECO:0000313" key="4">
    <source>
        <dbReference type="EMBL" id="KAK8028356.1"/>
    </source>
</evidence>
<gene>
    <name evidence="4" type="ORF">PG991_005412</name>
</gene>
<dbReference type="InterPro" id="IPR008030">
    <property type="entry name" value="NmrA-like"/>
</dbReference>
<dbReference type="CDD" id="cd05251">
    <property type="entry name" value="NmrA_like_SDR_a"/>
    <property type="match status" value="1"/>
</dbReference>
<dbReference type="Pfam" id="PF05368">
    <property type="entry name" value="NmrA"/>
    <property type="match status" value="1"/>
</dbReference>
<dbReference type="PANTHER" id="PTHR42748">
    <property type="entry name" value="NITROGEN METABOLITE REPRESSION PROTEIN NMRA FAMILY MEMBER"/>
    <property type="match status" value="1"/>
</dbReference>
<dbReference type="EMBL" id="JAQQWI010000007">
    <property type="protein sequence ID" value="KAK8028356.1"/>
    <property type="molecule type" value="Genomic_DNA"/>
</dbReference>
<dbReference type="Gene3D" id="3.90.25.10">
    <property type="entry name" value="UDP-galactose 4-epimerase, domain 1"/>
    <property type="match status" value="1"/>
</dbReference>
<dbReference type="Proteomes" id="UP001396898">
    <property type="component" value="Unassembled WGS sequence"/>
</dbReference>
<dbReference type="PANTHER" id="PTHR42748:SF7">
    <property type="entry name" value="NMRA LIKE REDOX SENSOR 1-RELATED"/>
    <property type="match status" value="1"/>
</dbReference>
<feature type="domain" description="NmrA-like" evidence="3">
    <location>
        <begin position="7"/>
        <end position="297"/>
    </location>
</feature>
<sequence length="332" mass="35196">MVDTASKKVILVTGATGKQGSATIDALIAGGALDTHTLVAVTRNPESGSAKRLVGRGVQLVQGDLNDIPAIFTSVTKALGGGDNAKIWGVFSVQTAIGGGASPESEERQGKALVDAALANGVEHFVYTSADRGGEVRSFSNPTKVPHFISKHNIEHHLVEKAAAAAAAAATTSSSSIAAPTPMTWTILRPVAFMDNFTPGFGTKIMATGMRVALQGKPIQLVGARDIGWFAAQAFLRPTAYAGRSVTLAGDEVTLADLRAVFQQKTGRDMPETFQFVAHIIFWLSAEFGSMFRWFHDEGFGADLSALRKEHPGLQSWGAWLESESDWVAKSK</sequence>
<dbReference type="InterPro" id="IPR051164">
    <property type="entry name" value="NmrA-like_oxidored"/>
</dbReference>
<dbReference type="Gene3D" id="3.40.50.720">
    <property type="entry name" value="NAD(P)-binding Rossmann-like Domain"/>
    <property type="match status" value="1"/>
</dbReference>